<evidence type="ECO:0000256" key="4">
    <source>
        <dbReference type="ARBA" id="ARBA00023002"/>
    </source>
</evidence>
<reference evidence="5 6" key="1">
    <citation type="submission" date="2016-07" db="EMBL/GenBank/DDBJ databases">
        <title>Pervasive Adenine N6-methylation of Active Genes in Fungi.</title>
        <authorList>
            <consortium name="DOE Joint Genome Institute"/>
            <person name="Mondo S.J."/>
            <person name="Dannebaum R.O."/>
            <person name="Kuo R.C."/>
            <person name="Labutti K."/>
            <person name="Haridas S."/>
            <person name="Kuo A."/>
            <person name="Salamov A."/>
            <person name="Ahrendt S.R."/>
            <person name="Lipzen A."/>
            <person name="Sullivan W."/>
            <person name="Andreopoulos W.B."/>
            <person name="Clum A."/>
            <person name="Lindquist E."/>
            <person name="Daum C."/>
            <person name="Ramamoorthy G.K."/>
            <person name="Gryganskyi A."/>
            <person name="Culley D."/>
            <person name="Magnuson J.K."/>
            <person name="James T.Y."/>
            <person name="O'Malley M.A."/>
            <person name="Stajich J.E."/>
            <person name="Spatafora J.W."/>
            <person name="Visel A."/>
            <person name="Grigoriev I.V."/>
        </authorList>
    </citation>
    <scope>NUCLEOTIDE SEQUENCE [LARGE SCALE GENOMIC DNA]</scope>
    <source>
        <strain evidence="5 6">NRRL 1336</strain>
    </source>
</reference>
<keyword evidence="3" id="KW-0274">FAD</keyword>
<dbReference type="Gene3D" id="3.50.50.60">
    <property type="entry name" value="FAD/NAD(P)-binding domain"/>
    <property type="match status" value="2"/>
</dbReference>
<dbReference type="PRINTS" id="PR00419">
    <property type="entry name" value="ADXRDTASE"/>
</dbReference>
<organism evidence="5 6">
    <name type="scientific">Absidia repens</name>
    <dbReference type="NCBI Taxonomy" id="90262"/>
    <lineage>
        <taxon>Eukaryota</taxon>
        <taxon>Fungi</taxon>
        <taxon>Fungi incertae sedis</taxon>
        <taxon>Mucoromycota</taxon>
        <taxon>Mucoromycotina</taxon>
        <taxon>Mucoromycetes</taxon>
        <taxon>Mucorales</taxon>
        <taxon>Cunninghamellaceae</taxon>
        <taxon>Absidia</taxon>
    </lineage>
</organism>
<dbReference type="InterPro" id="IPR050346">
    <property type="entry name" value="FMO-like"/>
</dbReference>
<evidence type="ECO:0000256" key="3">
    <source>
        <dbReference type="ARBA" id="ARBA00022827"/>
    </source>
</evidence>
<keyword evidence="6" id="KW-1185">Reference proteome</keyword>
<dbReference type="PANTHER" id="PTHR23023">
    <property type="entry name" value="DIMETHYLANILINE MONOOXYGENASE"/>
    <property type="match status" value="1"/>
</dbReference>
<dbReference type="Proteomes" id="UP000193560">
    <property type="component" value="Unassembled WGS sequence"/>
</dbReference>
<dbReference type="GO" id="GO:0050660">
    <property type="term" value="F:flavin adenine dinucleotide binding"/>
    <property type="evidence" value="ECO:0007669"/>
    <property type="project" value="InterPro"/>
</dbReference>
<evidence type="ECO:0000313" key="6">
    <source>
        <dbReference type="Proteomes" id="UP000193560"/>
    </source>
</evidence>
<proteinExistence type="inferred from homology"/>
<dbReference type="GO" id="GO:0004499">
    <property type="term" value="F:N,N-dimethylaniline monooxygenase activity"/>
    <property type="evidence" value="ECO:0007669"/>
    <property type="project" value="InterPro"/>
</dbReference>
<sequence>MEALHDPYLFDTPISNVAVIGAGPSGLAAAKSLLEQGFDIQLFERNTKVGGNWVFSQPAQSKLYIPSMTDQHDAWLEKNKTEVGSGSGNQLPSFLHSLSPVKCTKEVEYWLNNHHHPSTACYQNLTTNTATPILGSFDFPWPKDSPYFVSHTDVQNYLQNYATHFGLDKFTHLNTSLDNVEKKGTKWELTLTEAKKDASGEYVSIKQYKSTFDAVVIATGQFQDPSIPPLEGLKEFNTLFPGKITHSKQFRQADDFKNKNVLVIGGRVSAVDVARIVSTKAKQVYISYRGPFETKIGILDLIRSVIPDNVIHKPGVEGFWCKDPKSGNTLVDGTITFKDGTTVNDIDAIVFATGYQMKHSYFGSARTLTTDTENGSSLFTCKNDTDEPLVVMDKSKVHNTYKDIFLISDPTLAFAGAPRHVTITPFFEYQAQTIARVWLQQAQLPSQEKMKTFSLQRTQVCPVYQMDHESERLRCQILLPWLNLHAHKLVPDLNLPTLDGPADSLEPIWSDSAAAWLLFIKKQQEAMKSEGQE</sequence>
<protein>
    <recommendedName>
        <fullName evidence="7">FAD/NAD(P)-binding domain-containing protein</fullName>
    </recommendedName>
</protein>
<dbReference type="SUPFAM" id="SSF51905">
    <property type="entry name" value="FAD/NAD(P)-binding domain"/>
    <property type="match status" value="2"/>
</dbReference>
<accession>A0A1X2J422</accession>
<evidence type="ECO:0008006" key="7">
    <source>
        <dbReference type="Google" id="ProtNLM"/>
    </source>
</evidence>
<dbReference type="STRING" id="90262.A0A1X2J422"/>
<evidence type="ECO:0000313" key="5">
    <source>
        <dbReference type="EMBL" id="ORZ25974.1"/>
    </source>
</evidence>
<dbReference type="Pfam" id="PF13450">
    <property type="entry name" value="NAD_binding_8"/>
    <property type="match status" value="1"/>
</dbReference>
<evidence type="ECO:0000256" key="1">
    <source>
        <dbReference type="ARBA" id="ARBA00009183"/>
    </source>
</evidence>
<dbReference type="EMBL" id="MCGE01000001">
    <property type="protein sequence ID" value="ORZ25974.1"/>
    <property type="molecule type" value="Genomic_DNA"/>
</dbReference>
<name>A0A1X2J422_9FUNG</name>
<keyword evidence="2" id="KW-0285">Flavoprotein</keyword>
<comment type="similarity">
    <text evidence="1">Belongs to the FMO family.</text>
</comment>
<evidence type="ECO:0000256" key="2">
    <source>
        <dbReference type="ARBA" id="ARBA00022630"/>
    </source>
</evidence>
<keyword evidence="4" id="KW-0560">Oxidoreductase</keyword>
<dbReference type="InterPro" id="IPR036188">
    <property type="entry name" value="FAD/NAD-bd_sf"/>
</dbReference>
<dbReference type="GO" id="GO:0050661">
    <property type="term" value="F:NADP binding"/>
    <property type="evidence" value="ECO:0007669"/>
    <property type="project" value="InterPro"/>
</dbReference>
<comment type="caution">
    <text evidence="5">The sequence shown here is derived from an EMBL/GenBank/DDBJ whole genome shotgun (WGS) entry which is preliminary data.</text>
</comment>
<dbReference type="InterPro" id="IPR020946">
    <property type="entry name" value="Flavin_mOase-like"/>
</dbReference>
<dbReference type="OrthoDB" id="66881at2759"/>
<dbReference type="AlphaFoldDB" id="A0A1X2J422"/>
<dbReference type="Pfam" id="PF00743">
    <property type="entry name" value="FMO-like"/>
    <property type="match status" value="1"/>
</dbReference>
<gene>
    <name evidence="5" type="ORF">BCR42DRAFT_431601</name>
</gene>